<dbReference type="GO" id="GO:0055052">
    <property type="term" value="C:ATP-binding cassette (ABC) transporter complex, substrate-binding subunit-containing"/>
    <property type="evidence" value="ECO:0007669"/>
    <property type="project" value="TreeGrafter"/>
</dbReference>
<evidence type="ECO:0000256" key="1">
    <source>
        <dbReference type="ARBA" id="ARBA00008520"/>
    </source>
</evidence>
<sequence>MNKTVLKKLLALSLMATTSVAVMGCSTTASVKAQPNQEGTSQEAKQETQDTQEEIIELEFWYSWQDKVAENNKELTAKFNETIGKENNIVITAEYQGTYDDLHTKLKSAFIANEQPAISVMEIASIQSFADAGMIECLDEIISDEKENNFLPGLMDNSYVDSKLYGVPYLRSTPIFYYNKTLFDQAGITQAPTNWEELASASKQLETIGVKGFGFLNDNWHFEAYTQGNGGNTVNADETVAIYNEAPAVEAVAFLKEGIANNNFKYYSGNNASDTRTTEIMNQKVAMWVNSTGSLNNTLDIASQNGYEVGTAFIPCGTAYSVPTGGCNLVMTSKLTDKEKEAAALFINFMTDEEQVVYSHKKTGYLPTTISSTTNPEIEALYESIPQFKVAVDQLQYGHGRPMNKAYGEAIKVYTTALDQIFTTDVDVQATLDKAAAESTKLLQEGK</sequence>
<keyword evidence="2" id="KW-0813">Transport</keyword>
<feature type="chain" id="PRO_5041282942" evidence="5">
    <location>
        <begin position="22"/>
        <end position="447"/>
    </location>
</feature>
<dbReference type="PROSITE" id="PS51257">
    <property type="entry name" value="PROKAR_LIPOPROTEIN"/>
    <property type="match status" value="1"/>
</dbReference>
<keyword evidence="7" id="KW-1185">Reference proteome</keyword>
<feature type="region of interest" description="Disordered" evidence="4">
    <location>
        <begin position="31"/>
        <end position="50"/>
    </location>
</feature>
<comment type="caution">
    <text evidence="6">The sequence shown here is derived from an EMBL/GenBank/DDBJ whole genome shotgun (WGS) entry which is preliminary data.</text>
</comment>
<dbReference type="PANTHER" id="PTHR30061:SF50">
    <property type="entry name" value="MALTOSE_MALTODEXTRIN-BINDING PERIPLASMIC PROTEIN"/>
    <property type="match status" value="1"/>
</dbReference>
<gene>
    <name evidence="6" type="ORF">PBV87_14310</name>
</gene>
<dbReference type="CDD" id="cd14748">
    <property type="entry name" value="PBP2_UgpB"/>
    <property type="match status" value="1"/>
</dbReference>
<dbReference type="SUPFAM" id="SSF53850">
    <property type="entry name" value="Periplasmic binding protein-like II"/>
    <property type="match status" value="1"/>
</dbReference>
<dbReference type="GO" id="GO:0042956">
    <property type="term" value="P:maltodextrin transmembrane transport"/>
    <property type="evidence" value="ECO:0007669"/>
    <property type="project" value="TreeGrafter"/>
</dbReference>
<evidence type="ECO:0000256" key="2">
    <source>
        <dbReference type="ARBA" id="ARBA00022448"/>
    </source>
</evidence>
<evidence type="ECO:0000256" key="5">
    <source>
        <dbReference type="SAM" id="SignalP"/>
    </source>
</evidence>
<dbReference type="InterPro" id="IPR006059">
    <property type="entry name" value="SBP"/>
</dbReference>
<reference evidence="6" key="1">
    <citation type="journal article" date="2023" name="Int. J. Syst. Evol. Microbiol.">
        <title>&lt;i&gt;Holtiella tumoricola&lt;/i&gt; gen. nov. sp. nov., isolated from a human clinical sample.</title>
        <authorList>
            <person name="Allen-Vercoe E."/>
            <person name="Daigneault M.C."/>
            <person name="Vancuren S.J."/>
            <person name="Cochrane K."/>
            <person name="O'Neal L.L."/>
            <person name="Sankaranarayanan K."/>
            <person name="Lawson P.A."/>
        </authorList>
    </citation>
    <scope>NUCLEOTIDE SEQUENCE</scope>
    <source>
        <strain evidence="6">CC70A</strain>
    </source>
</reference>
<keyword evidence="3 5" id="KW-0732">Signal</keyword>
<evidence type="ECO:0000256" key="4">
    <source>
        <dbReference type="SAM" id="MobiDB-lite"/>
    </source>
</evidence>
<name>A0AA42J213_9FIRM</name>
<evidence type="ECO:0000313" key="7">
    <source>
        <dbReference type="Proteomes" id="UP001169242"/>
    </source>
</evidence>
<evidence type="ECO:0000313" key="6">
    <source>
        <dbReference type="EMBL" id="MDA3732663.1"/>
    </source>
</evidence>
<dbReference type="RefSeq" id="WP_271012705.1">
    <property type="nucleotide sequence ID" value="NZ_JAQIFT010000049.1"/>
</dbReference>
<dbReference type="Pfam" id="PF13416">
    <property type="entry name" value="SBP_bac_8"/>
    <property type="match status" value="1"/>
</dbReference>
<feature type="signal peptide" evidence="5">
    <location>
        <begin position="1"/>
        <end position="21"/>
    </location>
</feature>
<dbReference type="AlphaFoldDB" id="A0AA42J213"/>
<accession>A0AA42J213</accession>
<proteinExistence type="inferred from homology"/>
<dbReference type="GO" id="GO:0015768">
    <property type="term" value="P:maltose transport"/>
    <property type="evidence" value="ECO:0007669"/>
    <property type="project" value="TreeGrafter"/>
</dbReference>
<protein>
    <submittedName>
        <fullName evidence="6">ABC transporter substrate-binding protein</fullName>
    </submittedName>
</protein>
<feature type="compositionally biased region" description="Polar residues" evidence="4">
    <location>
        <begin position="31"/>
        <end position="43"/>
    </location>
</feature>
<dbReference type="PANTHER" id="PTHR30061">
    <property type="entry name" value="MALTOSE-BINDING PERIPLASMIC PROTEIN"/>
    <property type="match status" value="1"/>
</dbReference>
<evidence type="ECO:0000256" key="3">
    <source>
        <dbReference type="ARBA" id="ARBA00022729"/>
    </source>
</evidence>
<dbReference type="Gene3D" id="3.40.190.10">
    <property type="entry name" value="Periplasmic binding protein-like II"/>
    <property type="match status" value="2"/>
</dbReference>
<dbReference type="Proteomes" id="UP001169242">
    <property type="component" value="Unassembled WGS sequence"/>
</dbReference>
<comment type="similarity">
    <text evidence="1">Belongs to the bacterial solute-binding protein 1 family.</text>
</comment>
<organism evidence="6 7">
    <name type="scientific">Holtiella tumoricola</name>
    <dbReference type="NCBI Taxonomy" id="3018743"/>
    <lineage>
        <taxon>Bacteria</taxon>
        <taxon>Bacillati</taxon>
        <taxon>Bacillota</taxon>
        <taxon>Clostridia</taxon>
        <taxon>Lachnospirales</taxon>
        <taxon>Cellulosilyticaceae</taxon>
        <taxon>Holtiella</taxon>
    </lineage>
</organism>
<dbReference type="GO" id="GO:1901982">
    <property type="term" value="F:maltose binding"/>
    <property type="evidence" value="ECO:0007669"/>
    <property type="project" value="TreeGrafter"/>
</dbReference>
<dbReference type="EMBL" id="JAQIFT010000049">
    <property type="protein sequence ID" value="MDA3732663.1"/>
    <property type="molecule type" value="Genomic_DNA"/>
</dbReference>